<dbReference type="Pfam" id="PF02517">
    <property type="entry name" value="Rce1-like"/>
    <property type="match status" value="1"/>
</dbReference>
<evidence type="ECO:0000313" key="4">
    <source>
        <dbReference type="Proteomes" id="UP001501523"/>
    </source>
</evidence>
<keyword evidence="1" id="KW-1133">Transmembrane helix</keyword>
<evidence type="ECO:0000259" key="2">
    <source>
        <dbReference type="Pfam" id="PF02517"/>
    </source>
</evidence>
<keyword evidence="1" id="KW-0812">Transmembrane</keyword>
<feature type="transmembrane region" description="Helical" evidence="1">
    <location>
        <begin position="97"/>
        <end position="119"/>
    </location>
</feature>
<accession>A0ABP3TTC2</accession>
<feature type="transmembrane region" description="Helical" evidence="1">
    <location>
        <begin position="53"/>
        <end position="76"/>
    </location>
</feature>
<sequence length="302" mass="33178">MLLSLVVSEGRLRPIWRALVFLVLVLFVLPWLLNAPTNLAWKFLHLEDSLNAAAVAFQETELLIQALIATALFAFYEHRRIDGYGLPVARALGSSTWEGMAAGVFMAAIVAAGMLLLGGMQINGFATTGGALAASALAWLGANIVIAVAEEFFFRSYVLQTLWRSLGFWPASIATTAVFVALHYFFKQGENIWDVITLVSLSLLMCDTVRRTGTLWFAVGFHVAFDYMQFFVIGTPNGALVPVGRMLDVNFQGPAWLTGGVLGTEASLLMYPAIALVWLYVVVRYRDTPIWQPDPEVAPKRA</sequence>
<dbReference type="Proteomes" id="UP001501523">
    <property type="component" value="Unassembled WGS sequence"/>
</dbReference>
<dbReference type="PANTHER" id="PTHR39430:SF1">
    <property type="entry name" value="PROTEASE"/>
    <property type="match status" value="1"/>
</dbReference>
<gene>
    <name evidence="3" type="ORF">GCM10009105_22050</name>
</gene>
<feature type="transmembrane region" description="Helical" evidence="1">
    <location>
        <begin position="131"/>
        <end position="154"/>
    </location>
</feature>
<dbReference type="EMBL" id="BAAAEU010000010">
    <property type="protein sequence ID" value="GAA0716029.1"/>
    <property type="molecule type" value="Genomic_DNA"/>
</dbReference>
<evidence type="ECO:0000256" key="1">
    <source>
        <dbReference type="SAM" id="Phobius"/>
    </source>
</evidence>
<dbReference type="RefSeq" id="WP_343790973.1">
    <property type="nucleotide sequence ID" value="NZ_BAAAEU010000010.1"/>
</dbReference>
<evidence type="ECO:0000313" key="3">
    <source>
        <dbReference type="EMBL" id="GAA0716029.1"/>
    </source>
</evidence>
<feature type="domain" description="CAAX prenyl protease 2/Lysostaphin resistance protein A-like" evidence="2">
    <location>
        <begin position="135"/>
        <end position="228"/>
    </location>
</feature>
<name>A0ABP3TTC2_9GAMM</name>
<protein>
    <recommendedName>
        <fullName evidence="2">CAAX prenyl protease 2/Lysostaphin resistance protein A-like domain-containing protein</fullName>
    </recommendedName>
</protein>
<dbReference type="InterPro" id="IPR003675">
    <property type="entry name" value="Rce1/LyrA-like_dom"/>
</dbReference>
<comment type="caution">
    <text evidence="3">The sequence shown here is derived from an EMBL/GenBank/DDBJ whole genome shotgun (WGS) entry which is preliminary data.</text>
</comment>
<dbReference type="PANTHER" id="PTHR39430">
    <property type="entry name" value="MEMBRANE-ASSOCIATED PROTEASE-RELATED"/>
    <property type="match status" value="1"/>
</dbReference>
<feature type="transmembrane region" description="Helical" evidence="1">
    <location>
        <begin position="255"/>
        <end position="283"/>
    </location>
</feature>
<feature type="transmembrane region" description="Helical" evidence="1">
    <location>
        <begin position="216"/>
        <end position="235"/>
    </location>
</feature>
<keyword evidence="1" id="KW-0472">Membrane</keyword>
<feature type="transmembrane region" description="Helical" evidence="1">
    <location>
        <begin position="166"/>
        <end position="186"/>
    </location>
</feature>
<proteinExistence type="predicted"/>
<feature type="transmembrane region" description="Helical" evidence="1">
    <location>
        <begin position="15"/>
        <end position="33"/>
    </location>
</feature>
<keyword evidence="4" id="KW-1185">Reference proteome</keyword>
<organism evidence="3 4">
    <name type="scientific">Dokdonella soli</name>
    <dbReference type="NCBI Taxonomy" id="529810"/>
    <lineage>
        <taxon>Bacteria</taxon>
        <taxon>Pseudomonadati</taxon>
        <taxon>Pseudomonadota</taxon>
        <taxon>Gammaproteobacteria</taxon>
        <taxon>Lysobacterales</taxon>
        <taxon>Rhodanobacteraceae</taxon>
        <taxon>Dokdonella</taxon>
    </lineage>
</organism>
<reference evidence="4" key="1">
    <citation type="journal article" date="2019" name="Int. J. Syst. Evol. Microbiol.">
        <title>The Global Catalogue of Microorganisms (GCM) 10K type strain sequencing project: providing services to taxonomists for standard genome sequencing and annotation.</title>
        <authorList>
            <consortium name="The Broad Institute Genomics Platform"/>
            <consortium name="The Broad Institute Genome Sequencing Center for Infectious Disease"/>
            <person name="Wu L."/>
            <person name="Ma J."/>
        </authorList>
    </citation>
    <scope>NUCLEOTIDE SEQUENCE [LARGE SCALE GENOMIC DNA]</scope>
    <source>
        <strain evidence="4">JCM 15421</strain>
    </source>
</reference>